<evidence type="ECO:0000256" key="2">
    <source>
        <dbReference type="ARBA" id="ARBA00022630"/>
    </source>
</evidence>
<feature type="domain" description="FAD-binding PCMH-type" evidence="4">
    <location>
        <begin position="31"/>
        <end position="273"/>
    </location>
</feature>
<dbReference type="HOGENOM" id="CLU_525608_0_0_4"/>
<keyword evidence="2" id="KW-0285">Flavoprotein</keyword>
<comment type="caution">
    <text evidence="5">The sequence shown here is derived from an EMBL/GenBank/DDBJ whole genome shotgun (WGS) entry which is preliminary data.</text>
</comment>
<dbReference type="Gene3D" id="3.30.465.10">
    <property type="match status" value="1"/>
</dbReference>
<dbReference type="SUPFAM" id="SSF56176">
    <property type="entry name" value="FAD-binding/transporter-associated domain-like"/>
    <property type="match status" value="1"/>
</dbReference>
<dbReference type="AlphaFoldDB" id="E7RUP5"/>
<dbReference type="InterPro" id="IPR016166">
    <property type="entry name" value="FAD-bd_PCMH"/>
</dbReference>
<dbReference type="InterPro" id="IPR016164">
    <property type="entry name" value="FAD-linked_Oxase-like_C"/>
</dbReference>
<protein>
    <submittedName>
        <fullName evidence="5">FAD binding domain protein</fullName>
    </submittedName>
</protein>
<dbReference type="PANTHER" id="PTHR11748:SF111">
    <property type="entry name" value="D-LACTATE DEHYDROGENASE, MITOCHONDRIAL-RELATED"/>
    <property type="match status" value="1"/>
</dbReference>
<dbReference type="SUPFAM" id="SSF55103">
    <property type="entry name" value="FAD-linked oxidases, C-terminal domain"/>
    <property type="match status" value="1"/>
</dbReference>
<name>E7RUP5_9BURK</name>
<dbReference type="PANTHER" id="PTHR11748">
    <property type="entry name" value="D-LACTATE DEHYDROGENASE"/>
    <property type="match status" value="1"/>
</dbReference>
<sequence>MAAASPSTSDAAERLARLVQRLRRLVRGELILAGGHARLQPQDETDVATALELARELAVPVRFGGVTGGVPVGLAGHADSSRGGLPGLQIDASSHLTRAARFDGARGMIEVQPGVRLADLNRLLQPHGWWLPIETHPESGATLGGLVGLDAAAAALAWGTLADRLLGMDAILDDGTRQLFGPFGARSSVSLNSGRAGQLVSSLFGIAAGVQADIARHWPPGQRVPDGYLLDAFHPRPQRPYTPDGSVNLAHLLVGSAGTLAWSARLHLRLLRRPAVSRWALFLQPSAAAALTHAPAVLALQPSAALLLDAADLRRLAGSHHPDDQALCRLAGIGPGMSGCLDGAQPGKAGLAAWLVRFSGEADADVQAAHRRLTALLDPRRQEGAAGLALQAGGGLQSHGRAAAGDVQPVWQALLGERVSPTIPPSACIIPLPPQDPATLAGLVAALDERLVSQGVQPSWRGQVAAGELQLVVPEGAGPMARQTLAGTLPPRWTPALRQAFADVRRQFDPTGILLGGR</sequence>
<dbReference type="eggNOG" id="COG0277">
    <property type="taxonomic scope" value="Bacteria"/>
</dbReference>
<keyword evidence="6" id="KW-1185">Reference proteome</keyword>
<dbReference type="Proteomes" id="UP000011021">
    <property type="component" value="Unassembled WGS sequence"/>
</dbReference>
<dbReference type="Pfam" id="PF01565">
    <property type="entry name" value="FAD_binding_4"/>
    <property type="match status" value="1"/>
</dbReference>
<dbReference type="STRING" id="887898.HMPREF0551_0211"/>
<dbReference type="GO" id="GO:0004458">
    <property type="term" value="F:D-lactate dehydrogenase (cytochrome) activity"/>
    <property type="evidence" value="ECO:0007669"/>
    <property type="project" value="TreeGrafter"/>
</dbReference>
<reference evidence="5 6" key="1">
    <citation type="submission" date="2010-12" db="EMBL/GenBank/DDBJ databases">
        <authorList>
            <person name="Muzny D."/>
            <person name="Qin X."/>
            <person name="Deng J."/>
            <person name="Jiang H."/>
            <person name="Liu Y."/>
            <person name="Qu J."/>
            <person name="Song X.-Z."/>
            <person name="Zhang L."/>
            <person name="Thornton R."/>
            <person name="Coyle M."/>
            <person name="Francisco L."/>
            <person name="Jackson L."/>
            <person name="Javaid M."/>
            <person name="Korchina V."/>
            <person name="Kovar C."/>
            <person name="Mata R."/>
            <person name="Mathew T."/>
            <person name="Ngo R."/>
            <person name="Nguyen L."/>
            <person name="Nguyen N."/>
            <person name="Okwuonu G."/>
            <person name="Ongeri F."/>
            <person name="Pham C."/>
            <person name="Simmons D."/>
            <person name="Wilczek-Boney K."/>
            <person name="Hale W."/>
            <person name="Jakkamsetti A."/>
            <person name="Pham P."/>
            <person name="Ruth R."/>
            <person name="San Lucas F."/>
            <person name="Warren J."/>
            <person name="Zhang J."/>
            <person name="Zhao Z."/>
            <person name="Zhou C."/>
            <person name="Zhu D."/>
            <person name="Lee S."/>
            <person name="Bess C."/>
            <person name="Blankenburg K."/>
            <person name="Forbes L."/>
            <person name="Fu Q."/>
            <person name="Gubbala S."/>
            <person name="Hirani K."/>
            <person name="Jayaseelan J.C."/>
            <person name="Lara F."/>
            <person name="Munidasa M."/>
            <person name="Palculict T."/>
            <person name="Patil S."/>
            <person name="Pu L.-L."/>
            <person name="Saada N."/>
            <person name="Tang L."/>
            <person name="Weissenberger G."/>
            <person name="Zhu Y."/>
            <person name="Hemphill L."/>
            <person name="Shang Y."/>
            <person name="Youmans B."/>
            <person name="Ayvaz T."/>
            <person name="Ross M."/>
            <person name="Santibanez J."/>
            <person name="Aqrawi P."/>
            <person name="Gross S."/>
            <person name="Joshi V."/>
            <person name="Fowler G."/>
            <person name="Nazareth L."/>
            <person name="Reid J."/>
            <person name="Worley K."/>
            <person name="Petrosino J."/>
            <person name="Highlander S."/>
            <person name="Gibbs R."/>
        </authorList>
    </citation>
    <scope>NUCLEOTIDE SEQUENCE [LARGE SCALE GENOMIC DNA]</scope>
    <source>
        <strain evidence="5 6">ATCC 51599</strain>
    </source>
</reference>
<dbReference type="InterPro" id="IPR036318">
    <property type="entry name" value="FAD-bd_PCMH-like_sf"/>
</dbReference>
<gene>
    <name evidence="5" type="ORF">HMPREF0551_0211</name>
</gene>
<keyword evidence="3" id="KW-0274">FAD</keyword>
<dbReference type="GO" id="GO:1903457">
    <property type="term" value="P:lactate catabolic process"/>
    <property type="evidence" value="ECO:0007669"/>
    <property type="project" value="TreeGrafter"/>
</dbReference>
<comment type="similarity">
    <text evidence="1">Belongs to the FAD-binding oxidoreductase/transferase type 4 family.</text>
</comment>
<evidence type="ECO:0000256" key="1">
    <source>
        <dbReference type="ARBA" id="ARBA00008000"/>
    </source>
</evidence>
<proteinExistence type="inferred from homology"/>
<evidence type="ECO:0000259" key="4">
    <source>
        <dbReference type="PROSITE" id="PS51387"/>
    </source>
</evidence>
<organism evidence="5 6">
    <name type="scientific">Lautropia mirabilis ATCC 51599</name>
    <dbReference type="NCBI Taxonomy" id="887898"/>
    <lineage>
        <taxon>Bacteria</taxon>
        <taxon>Pseudomonadati</taxon>
        <taxon>Pseudomonadota</taxon>
        <taxon>Betaproteobacteria</taxon>
        <taxon>Burkholderiales</taxon>
        <taxon>Burkholderiaceae</taxon>
        <taxon>Lautropia</taxon>
    </lineage>
</organism>
<evidence type="ECO:0000313" key="5">
    <source>
        <dbReference type="EMBL" id="EFV96028.1"/>
    </source>
</evidence>
<evidence type="ECO:0000256" key="3">
    <source>
        <dbReference type="ARBA" id="ARBA00022827"/>
    </source>
</evidence>
<dbReference type="RefSeq" id="WP_005671997.1">
    <property type="nucleotide sequence ID" value="NZ_CP146288.1"/>
</dbReference>
<dbReference type="EMBL" id="AEQP01000001">
    <property type="protein sequence ID" value="EFV96028.1"/>
    <property type="molecule type" value="Genomic_DNA"/>
</dbReference>
<dbReference type="InterPro" id="IPR016169">
    <property type="entry name" value="FAD-bd_PCMH_sub2"/>
</dbReference>
<dbReference type="GO" id="GO:0008720">
    <property type="term" value="F:D-lactate dehydrogenase (NAD+) activity"/>
    <property type="evidence" value="ECO:0007669"/>
    <property type="project" value="TreeGrafter"/>
</dbReference>
<evidence type="ECO:0000313" key="6">
    <source>
        <dbReference type="Proteomes" id="UP000011021"/>
    </source>
</evidence>
<accession>E7RUP5</accession>
<dbReference type="PROSITE" id="PS51387">
    <property type="entry name" value="FAD_PCMH"/>
    <property type="match status" value="1"/>
</dbReference>
<dbReference type="InterPro" id="IPR006094">
    <property type="entry name" value="Oxid_FAD_bind_N"/>
</dbReference>
<dbReference type="GO" id="GO:0071949">
    <property type="term" value="F:FAD binding"/>
    <property type="evidence" value="ECO:0007669"/>
    <property type="project" value="InterPro"/>
</dbReference>